<dbReference type="Gene3D" id="3.30.300.30">
    <property type="match status" value="1"/>
</dbReference>
<comment type="similarity">
    <text evidence="1">Belongs to the ATP-dependent AMP-binding enzyme family.</text>
</comment>
<accession>A0ABU2Y2T7</accession>
<dbReference type="InterPro" id="IPR042099">
    <property type="entry name" value="ANL_N_sf"/>
</dbReference>
<protein>
    <submittedName>
        <fullName evidence="4">AMP-binding protein</fullName>
    </submittedName>
</protein>
<dbReference type="Pfam" id="PF00501">
    <property type="entry name" value="AMP-binding"/>
    <property type="match status" value="1"/>
</dbReference>
<evidence type="ECO:0000256" key="2">
    <source>
        <dbReference type="ARBA" id="ARBA00022598"/>
    </source>
</evidence>
<dbReference type="PANTHER" id="PTHR43201:SF5">
    <property type="entry name" value="MEDIUM-CHAIN ACYL-COA LIGASE ACSF2, MITOCHONDRIAL"/>
    <property type="match status" value="1"/>
</dbReference>
<dbReference type="EMBL" id="JAVRHV010000001">
    <property type="protein sequence ID" value="MDT0552519.1"/>
    <property type="molecule type" value="Genomic_DNA"/>
</dbReference>
<dbReference type="InterPro" id="IPR000873">
    <property type="entry name" value="AMP-dep_synth/lig_dom"/>
</dbReference>
<reference evidence="4 5" key="1">
    <citation type="submission" date="2023-09" db="EMBL/GenBank/DDBJ databases">
        <authorList>
            <person name="Rey-Velasco X."/>
        </authorList>
    </citation>
    <scope>NUCLEOTIDE SEQUENCE [LARGE SCALE GENOMIC DNA]</scope>
    <source>
        <strain evidence="4 5">P050</strain>
    </source>
</reference>
<organism evidence="4 5">
    <name type="scientific">Urechidicola vernalis</name>
    <dbReference type="NCBI Taxonomy" id="3075600"/>
    <lineage>
        <taxon>Bacteria</taxon>
        <taxon>Pseudomonadati</taxon>
        <taxon>Bacteroidota</taxon>
        <taxon>Flavobacteriia</taxon>
        <taxon>Flavobacteriales</taxon>
        <taxon>Flavobacteriaceae</taxon>
        <taxon>Urechidicola</taxon>
    </lineage>
</organism>
<keyword evidence="2" id="KW-0436">Ligase</keyword>
<keyword evidence="5" id="KW-1185">Reference proteome</keyword>
<dbReference type="Gene3D" id="3.40.50.12780">
    <property type="entry name" value="N-terminal domain of ligase-like"/>
    <property type="match status" value="1"/>
</dbReference>
<feature type="domain" description="AMP-dependent synthetase/ligase" evidence="3">
    <location>
        <begin position="40"/>
        <end position="182"/>
    </location>
</feature>
<evidence type="ECO:0000313" key="4">
    <source>
        <dbReference type="EMBL" id="MDT0552519.1"/>
    </source>
</evidence>
<comment type="caution">
    <text evidence="4">The sequence shown here is derived from an EMBL/GenBank/DDBJ whole genome shotgun (WGS) entry which is preliminary data.</text>
</comment>
<dbReference type="SUPFAM" id="SSF56801">
    <property type="entry name" value="Acetyl-CoA synthetase-like"/>
    <property type="match status" value="1"/>
</dbReference>
<gene>
    <name evidence="4" type="ORF">RM519_04615</name>
</gene>
<evidence type="ECO:0000256" key="1">
    <source>
        <dbReference type="ARBA" id="ARBA00006432"/>
    </source>
</evidence>
<name>A0ABU2Y2T7_9FLAO</name>
<dbReference type="Proteomes" id="UP001252186">
    <property type="component" value="Unassembled WGS sequence"/>
</dbReference>
<sequence>MQFQPHPSFKITFLSISVKKEVEQFLESFLDDSKVIQLQTSGSTGVPKLIEIEKRYMLNSAKATGSFFGLGENTTALLCMNPSYIGGKMMLVRAIILGWKLDVMEPSINPLKVLDKSYDFSAMVPLQVQNSITELHKVKKLIIGGGVVSHQLAKQLENVSTECFATYGMTETVSHIAIKKINHRVEASKSEFLLLPGIKVSVDHRDCLRIEAPEITSEIVATNDIVTITSDNSFEWLGRFDNVINSGGVKLHPERIENKLEQFIEQPFFVTGISDSVLGQKLILIIEGEINENAILSEVKTITALSKYEVPKEVYTVPNFIKTETKKIQRKKTLDLLKL</sequence>
<dbReference type="PANTHER" id="PTHR43201">
    <property type="entry name" value="ACYL-COA SYNTHETASE"/>
    <property type="match status" value="1"/>
</dbReference>
<proteinExistence type="inferred from homology"/>
<dbReference type="RefSeq" id="WP_311592390.1">
    <property type="nucleotide sequence ID" value="NZ_JAVRHV010000001.1"/>
</dbReference>
<evidence type="ECO:0000313" key="5">
    <source>
        <dbReference type="Proteomes" id="UP001252186"/>
    </source>
</evidence>
<evidence type="ECO:0000259" key="3">
    <source>
        <dbReference type="Pfam" id="PF00501"/>
    </source>
</evidence>
<dbReference type="InterPro" id="IPR045851">
    <property type="entry name" value="AMP-bd_C_sf"/>
</dbReference>